<feature type="binding site" evidence="6">
    <location>
        <position position="88"/>
    </location>
    <ligand>
        <name>S-adenosyl-L-methionine</name>
        <dbReference type="ChEBI" id="CHEBI:59789"/>
    </ligand>
</feature>
<dbReference type="PANTHER" id="PTHR24422:SF19">
    <property type="entry name" value="CHEMOTAXIS PROTEIN METHYLTRANSFERASE"/>
    <property type="match status" value="1"/>
</dbReference>
<dbReference type="PROSITE" id="PS50123">
    <property type="entry name" value="CHER"/>
    <property type="match status" value="1"/>
</dbReference>
<dbReference type="Pfam" id="PF01739">
    <property type="entry name" value="CheR"/>
    <property type="match status" value="1"/>
</dbReference>
<dbReference type="InterPro" id="IPR000780">
    <property type="entry name" value="CheR_MeTrfase"/>
</dbReference>
<dbReference type="AlphaFoldDB" id="A0A556ATJ6"/>
<dbReference type="InterPro" id="IPR029063">
    <property type="entry name" value="SAM-dependent_MTases_sf"/>
</dbReference>
<dbReference type="SUPFAM" id="SSF47757">
    <property type="entry name" value="Chemotaxis receptor methyltransferase CheR, N-terminal domain"/>
    <property type="match status" value="1"/>
</dbReference>
<dbReference type="PIRSF" id="PIRSF000410">
    <property type="entry name" value="CheR"/>
    <property type="match status" value="1"/>
</dbReference>
<evidence type="ECO:0000256" key="4">
    <source>
        <dbReference type="ARBA" id="ARBA00022691"/>
    </source>
</evidence>
<dbReference type="InterPro" id="IPR050903">
    <property type="entry name" value="Bact_Chemotaxis_MeTrfase"/>
</dbReference>
<dbReference type="EMBL" id="VLTJ01000020">
    <property type="protein sequence ID" value="TSH95695.1"/>
    <property type="molecule type" value="Genomic_DNA"/>
</dbReference>
<feature type="binding site" evidence="6">
    <location>
        <position position="86"/>
    </location>
    <ligand>
        <name>S-adenosyl-L-methionine</name>
        <dbReference type="ChEBI" id="CHEBI:59789"/>
    </ligand>
</feature>
<evidence type="ECO:0000256" key="2">
    <source>
        <dbReference type="ARBA" id="ARBA00022603"/>
    </source>
</evidence>
<dbReference type="GO" id="GO:0032259">
    <property type="term" value="P:methylation"/>
    <property type="evidence" value="ECO:0007669"/>
    <property type="project" value="UniProtKB-KW"/>
</dbReference>
<evidence type="ECO:0000259" key="7">
    <source>
        <dbReference type="PROSITE" id="PS50123"/>
    </source>
</evidence>
<proteinExistence type="predicted"/>
<keyword evidence="2 5" id="KW-0489">Methyltransferase</keyword>
<name>A0A556ATJ6_9BURK</name>
<feature type="binding site" evidence="6">
    <location>
        <position position="92"/>
    </location>
    <ligand>
        <name>S-adenosyl-L-methionine</name>
        <dbReference type="ChEBI" id="CHEBI:59789"/>
    </ligand>
</feature>
<dbReference type="Gene3D" id="3.40.50.150">
    <property type="entry name" value="Vaccinia Virus protein VP39"/>
    <property type="match status" value="1"/>
</dbReference>
<dbReference type="EC" id="2.1.1.80" evidence="5"/>
<dbReference type="InterPro" id="IPR036804">
    <property type="entry name" value="CheR_N_sf"/>
</dbReference>
<evidence type="ECO:0000313" key="9">
    <source>
        <dbReference type="Proteomes" id="UP000318405"/>
    </source>
</evidence>
<organism evidence="8 9">
    <name type="scientific">Verticiella sediminum</name>
    <dbReference type="NCBI Taxonomy" id="1247510"/>
    <lineage>
        <taxon>Bacteria</taxon>
        <taxon>Pseudomonadati</taxon>
        <taxon>Pseudomonadota</taxon>
        <taxon>Betaproteobacteria</taxon>
        <taxon>Burkholderiales</taxon>
        <taxon>Alcaligenaceae</taxon>
        <taxon>Verticiella</taxon>
    </lineage>
</organism>
<dbReference type="PANTHER" id="PTHR24422">
    <property type="entry name" value="CHEMOTAXIS PROTEIN METHYLTRANSFERASE"/>
    <property type="match status" value="1"/>
</dbReference>
<keyword evidence="3 5" id="KW-0808">Transferase</keyword>
<protein>
    <recommendedName>
        <fullName evidence="5">Chemotaxis protein methyltransferase</fullName>
        <ecNumber evidence="5">2.1.1.80</ecNumber>
    </recommendedName>
</protein>
<comment type="caution">
    <text evidence="8">The sequence shown here is derived from an EMBL/GenBank/DDBJ whole genome shotgun (WGS) entry which is preliminary data.</text>
</comment>
<dbReference type="PRINTS" id="PR00996">
    <property type="entry name" value="CHERMTFRASE"/>
</dbReference>
<keyword evidence="4 5" id="KW-0949">S-adenosyl-L-methionine</keyword>
<accession>A0A556ATJ6</accession>
<dbReference type="InterPro" id="IPR018486">
    <property type="entry name" value="Hemopexin_CS"/>
</dbReference>
<feature type="binding site" evidence="6">
    <location>
        <position position="123"/>
    </location>
    <ligand>
        <name>S-adenosyl-L-methionine</name>
        <dbReference type="ChEBI" id="CHEBI:59789"/>
    </ligand>
</feature>
<keyword evidence="9" id="KW-1185">Reference proteome</keyword>
<gene>
    <name evidence="8" type="ORF">FOZ76_09860</name>
</gene>
<dbReference type="OrthoDB" id="9816309at2"/>
<sequence length="278" mass="31443">MNLPGMPSRIDRNFVFTDADFARVRHLIRERAGIALGAHKREMVYSRLSRRLRSLSMHSFTEYLDGLEASAVHPEWEAFVNALTTNLTAFFREPHHFPVLAEFVRGLGRPVNVWCAAASTGEEPYSIAITLLEALGPHAARSRVYASDIDTQVLDTARAGVYSAERVAKMEAARLQRFFLKGTGPRAGMVRVKPEVAALVEFERVNLLDERWALPCRFDAVFCRNVMIYFDKPTQARILARMEPWVEPGGLLFAGHSENLTYVTQAFVLRGQTVYQRV</sequence>
<dbReference type="SUPFAM" id="SSF53335">
    <property type="entry name" value="S-adenosyl-L-methionine-dependent methyltransferases"/>
    <property type="match status" value="1"/>
</dbReference>
<dbReference type="SMART" id="SM00138">
    <property type="entry name" value="MeTrc"/>
    <property type="match status" value="1"/>
</dbReference>
<evidence type="ECO:0000256" key="5">
    <source>
        <dbReference type="PIRNR" id="PIRNR000410"/>
    </source>
</evidence>
<feature type="binding site" evidence="6">
    <location>
        <position position="148"/>
    </location>
    <ligand>
        <name>S-adenosyl-L-methionine</name>
        <dbReference type="ChEBI" id="CHEBI:59789"/>
    </ligand>
</feature>
<feature type="binding site" evidence="6">
    <location>
        <begin position="206"/>
        <end position="207"/>
    </location>
    <ligand>
        <name>S-adenosyl-L-methionine</name>
        <dbReference type="ChEBI" id="CHEBI:59789"/>
    </ligand>
</feature>
<dbReference type="InterPro" id="IPR026024">
    <property type="entry name" value="Chemotaxis_MeTrfase_CheR"/>
</dbReference>
<reference evidence="8 9" key="1">
    <citation type="submission" date="2019-07" db="EMBL/GenBank/DDBJ databases">
        <title>Qingshengfaniella alkalisoli gen. nov., sp. nov., isolated from saline soil.</title>
        <authorList>
            <person name="Xu L."/>
            <person name="Huang X.-X."/>
            <person name="Sun J.-Q."/>
        </authorList>
    </citation>
    <scope>NUCLEOTIDE SEQUENCE [LARGE SCALE GENOMIC DNA]</scope>
    <source>
        <strain evidence="8 9">DSM 27279</strain>
    </source>
</reference>
<dbReference type="Proteomes" id="UP000318405">
    <property type="component" value="Unassembled WGS sequence"/>
</dbReference>
<dbReference type="RefSeq" id="WP_143947984.1">
    <property type="nucleotide sequence ID" value="NZ_BAABMB010000002.1"/>
</dbReference>
<dbReference type="Gene3D" id="1.10.155.10">
    <property type="entry name" value="Chemotaxis receptor methyltransferase CheR, N-terminal domain"/>
    <property type="match status" value="1"/>
</dbReference>
<evidence type="ECO:0000256" key="6">
    <source>
        <dbReference type="PIRSR" id="PIRSR000410-1"/>
    </source>
</evidence>
<dbReference type="PROSITE" id="PS00024">
    <property type="entry name" value="HEMOPEXIN"/>
    <property type="match status" value="1"/>
</dbReference>
<evidence type="ECO:0000256" key="1">
    <source>
        <dbReference type="ARBA" id="ARBA00001541"/>
    </source>
</evidence>
<evidence type="ECO:0000313" key="8">
    <source>
        <dbReference type="EMBL" id="TSH95695.1"/>
    </source>
</evidence>
<dbReference type="GO" id="GO:0008983">
    <property type="term" value="F:protein-glutamate O-methyltransferase activity"/>
    <property type="evidence" value="ECO:0007669"/>
    <property type="project" value="UniProtKB-EC"/>
</dbReference>
<comment type="catalytic activity">
    <reaction evidence="1 5">
        <text>L-glutamyl-[protein] + S-adenosyl-L-methionine = [protein]-L-glutamate 5-O-methyl ester + S-adenosyl-L-homocysteine</text>
        <dbReference type="Rhea" id="RHEA:24452"/>
        <dbReference type="Rhea" id="RHEA-COMP:10208"/>
        <dbReference type="Rhea" id="RHEA-COMP:10311"/>
        <dbReference type="ChEBI" id="CHEBI:29973"/>
        <dbReference type="ChEBI" id="CHEBI:57856"/>
        <dbReference type="ChEBI" id="CHEBI:59789"/>
        <dbReference type="ChEBI" id="CHEBI:82795"/>
        <dbReference type="EC" id="2.1.1.80"/>
    </reaction>
</comment>
<comment type="function">
    <text evidence="5">Methylation of the membrane-bound methyl-accepting chemotaxis proteins (MCP) to form gamma-glutamyl methyl ester residues in MCP.</text>
</comment>
<evidence type="ECO:0000256" key="3">
    <source>
        <dbReference type="ARBA" id="ARBA00022679"/>
    </source>
</evidence>
<dbReference type="InterPro" id="IPR022641">
    <property type="entry name" value="CheR_N"/>
</dbReference>
<feature type="domain" description="CheR-type methyltransferase" evidence="7">
    <location>
        <begin position="9"/>
        <end position="278"/>
    </location>
</feature>
<feature type="binding site" evidence="6">
    <location>
        <begin position="224"/>
        <end position="225"/>
    </location>
    <ligand>
        <name>S-adenosyl-L-methionine</name>
        <dbReference type="ChEBI" id="CHEBI:59789"/>
    </ligand>
</feature>
<dbReference type="InterPro" id="IPR022642">
    <property type="entry name" value="CheR_C"/>
</dbReference>
<dbReference type="Pfam" id="PF03705">
    <property type="entry name" value="CheR_N"/>
    <property type="match status" value="1"/>
</dbReference>